<comment type="caution">
    <text evidence="1">The sequence shown here is derived from an EMBL/GenBank/DDBJ whole genome shotgun (WGS) entry which is preliminary data.</text>
</comment>
<name>A0AAE0WS09_9PEZI</name>
<proteinExistence type="predicted"/>
<keyword evidence="2" id="KW-1185">Reference proteome</keyword>
<protein>
    <submittedName>
        <fullName evidence="1">Uncharacterized protein</fullName>
    </submittedName>
</protein>
<reference evidence="1" key="1">
    <citation type="submission" date="2023-07" db="EMBL/GenBank/DDBJ databases">
        <title>Black Yeasts Isolated from many extreme environments.</title>
        <authorList>
            <person name="Coleine C."/>
            <person name="Stajich J.E."/>
            <person name="Selbmann L."/>
        </authorList>
    </citation>
    <scope>NUCLEOTIDE SEQUENCE</scope>
    <source>
        <strain evidence="1">CCFEE 5485</strain>
    </source>
</reference>
<evidence type="ECO:0000313" key="1">
    <source>
        <dbReference type="EMBL" id="KAK3676852.1"/>
    </source>
</evidence>
<dbReference type="Proteomes" id="UP001274830">
    <property type="component" value="Unassembled WGS sequence"/>
</dbReference>
<sequence>MTDYESLAGMFARILSKETLNDAPSRPPGFTTTTPPRVCYHTICTKIPIINNLPLPPELRDEIYSYLLQAGAVRHFSTGAETPISLRNMLSAAHTYRFEAALFGVNKRIARESQEFFRKHNRFVLLKYNSPSFEKQLHALDVPIVAMNPLHHPEASLEVTIFWPFGPYYTIHTDNGEAPPEEETGTVLMLLQDLPKLLSMLKFVCHYANGPITYITSARSAPLQLERSLKRDLPIVSFEVLRTGGTHHLSLAEETTVLQGIATVLGLGRHLELIGFKAVSASELEQIKLTVAPTLACLRGLLWERLDTMLAHKQDVDELALCGRLDLAARKYRFLLDFARCGSLWPCQRHPIFIDNDSYNALLRYDILVHDLFYSHAVALISSARCEEFELRQAFNNVCICSSSSHFYQLNTAARDRYTWLVCAVGLAGIARYGNIQHNIIVQWMKASDFDRSHAADPIKSYLELFRDEMRLTELTAEERQVIYKFQYNGHLPITKFE</sequence>
<gene>
    <name evidence="1" type="ORF">LTR78_003056</name>
</gene>
<dbReference type="EMBL" id="JAUTXT010000008">
    <property type="protein sequence ID" value="KAK3676852.1"/>
    <property type="molecule type" value="Genomic_DNA"/>
</dbReference>
<accession>A0AAE0WS09</accession>
<evidence type="ECO:0000313" key="2">
    <source>
        <dbReference type="Proteomes" id="UP001274830"/>
    </source>
</evidence>
<organism evidence="1 2">
    <name type="scientific">Recurvomyces mirabilis</name>
    <dbReference type="NCBI Taxonomy" id="574656"/>
    <lineage>
        <taxon>Eukaryota</taxon>
        <taxon>Fungi</taxon>
        <taxon>Dikarya</taxon>
        <taxon>Ascomycota</taxon>
        <taxon>Pezizomycotina</taxon>
        <taxon>Dothideomycetes</taxon>
        <taxon>Dothideomycetidae</taxon>
        <taxon>Mycosphaerellales</taxon>
        <taxon>Teratosphaeriaceae</taxon>
        <taxon>Recurvomyces</taxon>
    </lineage>
</organism>
<dbReference type="AlphaFoldDB" id="A0AAE0WS09"/>